<dbReference type="SMART" id="SM00345">
    <property type="entry name" value="HTH_GNTR"/>
    <property type="match status" value="1"/>
</dbReference>
<dbReference type="Pfam" id="PF00392">
    <property type="entry name" value="GntR"/>
    <property type="match status" value="1"/>
</dbReference>
<keyword evidence="6" id="KW-1185">Reference proteome</keyword>
<evidence type="ECO:0000256" key="3">
    <source>
        <dbReference type="ARBA" id="ARBA00023163"/>
    </source>
</evidence>
<dbReference type="PANTHER" id="PTHR44846">
    <property type="entry name" value="MANNOSYL-D-GLYCERATE TRANSPORT/METABOLISM SYSTEM REPRESSOR MNGR-RELATED"/>
    <property type="match status" value="1"/>
</dbReference>
<dbReference type="SMART" id="SM00866">
    <property type="entry name" value="UTRA"/>
    <property type="match status" value="1"/>
</dbReference>
<keyword evidence="2" id="KW-0238">DNA-binding</keyword>
<accession>A0ABS6ERX1</accession>
<dbReference type="InterPro" id="IPR011663">
    <property type="entry name" value="UTRA"/>
</dbReference>
<protein>
    <submittedName>
        <fullName evidence="5">GntR family transcriptional regulator</fullName>
    </submittedName>
</protein>
<evidence type="ECO:0000313" key="6">
    <source>
        <dbReference type="Proteomes" id="UP000783588"/>
    </source>
</evidence>
<organism evidence="5 6">
    <name type="scientific">Butyricicoccus intestinisimiae</name>
    <dbReference type="NCBI Taxonomy" id="2841509"/>
    <lineage>
        <taxon>Bacteria</taxon>
        <taxon>Bacillati</taxon>
        <taxon>Bacillota</taxon>
        <taxon>Clostridia</taxon>
        <taxon>Eubacteriales</taxon>
        <taxon>Butyricicoccaceae</taxon>
        <taxon>Butyricicoccus</taxon>
    </lineage>
</organism>
<feature type="domain" description="HTH gntR-type" evidence="4">
    <location>
        <begin position="4"/>
        <end position="72"/>
    </location>
</feature>
<comment type="caution">
    <text evidence="5">The sequence shown here is derived from an EMBL/GenBank/DDBJ whole genome shotgun (WGS) entry which is preliminary data.</text>
</comment>
<keyword evidence="3" id="KW-0804">Transcription</keyword>
<dbReference type="PROSITE" id="PS50949">
    <property type="entry name" value="HTH_GNTR"/>
    <property type="match status" value="1"/>
</dbReference>
<dbReference type="EMBL" id="JAHLQI010000003">
    <property type="protein sequence ID" value="MBU5490440.1"/>
    <property type="molecule type" value="Genomic_DNA"/>
</dbReference>
<name>A0ABS6ERX1_9FIRM</name>
<proteinExistence type="predicted"/>
<dbReference type="PANTHER" id="PTHR44846:SF17">
    <property type="entry name" value="GNTR-FAMILY TRANSCRIPTIONAL REGULATOR"/>
    <property type="match status" value="1"/>
</dbReference>
<dbReference type="Pfam" id="PF07702">
    <property type="entry name" value="UTRA"/>
    <property type="match status" value="1"/>
</dbReference>
<dbReference type="Proteomes" id="UP000783588">
    <property type="component" value="Unassembled WGS sequence"/>
</dbReference>
<reference evidence="5 6" key="1">
    <citation type="submission" date="2021-06" db="EMBL/GenBank/DDBJ databases">
        <authorList>
            <person name="Sun Q."/>
            <person name="Li D."/>
        </authorList>
    </citation>
    <scope>NUCLEOTIDE SEQUENCE [LARGE SCALE GENOMIC DNA]</scope>
    <source>
        <strain evidence="5 6">MSJd-7</strain>
    </source>
</reference>
<gene>
    <name evidence="5" type="ORF">KQI75_07385</name>
</gene>
<dbReference type="RefSeq" id="WP_216470096.1">
    <property type="nucleotide sequence ID" value="NZ_JAHLQI010000003.1"/>
</dbReference>
<evidence type="ECO:0000256" key="2">
    <source>
        <dbReference type="ARBA" id="ARBA00023125"/>
    </source>
</evidence>
<evidence type="ECO:0000259" key="4">
    <source>
        <dbReference type="PROSITE" id="PS50949"/>
    </source>
</evidence>
<dbReference type="InterPro" id="IPR000524">
    <property type="entry name" value="Tscrpt_reg_HTH_GntR"/>
</dbReference>
<dbReference type="InterPro" id="IPR050679">
    <property type="entry name" value="Bact_HTH_transcr_reg"/>
</dbReference>
<keyword evidence="1" id="KW-0805">Transcription regulation</keyword>
<evidence type="ECO:0000313" key="5">
    <source>
        <dbReference type="EMBL" id="MBU5490440.1"/>
    </source>
</evidence>
<sequence>MKRMSSSLRAKEEFMVMCREGIYQAGERLPSETKMAQHFGISRETWRASLELLRREGIIYSKHGVGTFLMEVSAKAENDLTRLCAISEMIRQAGIAEGRSSYTTGLTIPSSEVASALGVKSGINVFYVNRTRYTKSGDPICCSMHYMPVYLADELDPMHMPDSLFFYFENRKGIFVSRSSAHILIPKHDDPLAVQLRGEQQDMQILGMEQQHFDSRGNPVLYTIDYLRSEIFNFSVTRIREK</sequence>
<dbReference type="CDD" id="cd07377">
    <property type="entry name" value="WHTH_GntR"/>
    <property type="match status" value="1"/>
</dbReference>
<evidence type="ECO:0000256" key="1">
    <source>
        <dbReference type="ARBA" id="ARBA00023015"/>
    </source>
</evidence>